<organism evidence="1 2">
    <name type="scientific">Chiloscyllium punctatum</name>
    <name type="common">Brownbanded bambooshark</name>
    <name type="synonym">Hemiscyllium punctatum</name>
    <dbReference type="NCBI Taxonomy" id="137246"/>
    <lineage>
        <taxon>Eukaryota</taxon>
        <taxon>Metazoa</taxon>
        <taxon>Chordata</taxon>
        <taxon>Craniata</taxon>
        <taxon>Vertebrata</taxon>
        <taxon>Chondrichthyes</taxon>
        <taxon>Elasmobranchii</taxon>
        <taxon>Galeomorphii</taxon>
        <taxon>Galeoidea</taxon>
        <taxon>Orectolobiformes</taxon>
        <taxon>Hemiscylliidae</taxon>
        <taxon>Chiloscyllium</taxon>
    </lineage>
</organism>
<gene>
    <name evidence="1" type="ORF">chiPu_0019842</name>
</gene>
<protein>
    <submittedName>
        <fullName evidence="1">Uncharacterized protein</fullName>
    </submittedName>
</protein>
<dbReference type="Proteomes" id="UP000287033">
    <property type="component" value="Unassembled WGS sequence"/>
</dbReference>
<accession>A0A401RT94</accession>
<evidence type="ECO:0000313" key="1">
    <source>
        <dbReference type="EMBL" id="GCC21372.1"/>
    </source>
</evidence>
<name>A0A401RT94_CHIPU</name>
<comment type="caution">
    <text evidence="1">The sequence shown here is derived from an EMBL/GenBank/DDBJ whole genome shotgun (WGS) entry which is preliminary data.</text>
</comment>
<evidence type="ECO:0000313" key="2">
    <source>
        <dbReference type="Proteomes" id="UP000287033"/>
    </source>
</evidence>
<keyword evidence="2" id="KW-1185">Reference proteome</keyword>
<dbReference type="OMA" id="HCITTEN"/>
<proteinExistence type="predicted"/>
<dbReference type="AlphaFoldDB" id="A0A401RT94"/>
<sequence length="151" mass="16580">MVSLDVNQDTNVFWAVRSEVRAKHGEELSLHWGLNLHCITTENLGVNCGIHNSTEQRRFELRRAGAAGGARSEHPVLILEEADGLASFRVPGFSFRWPGGAIECCLDNGGKEVCARARVNIMGSTNSTGSTHRGRHQLLTLLLLTFVMVIL</sequence>
<reference evidence="1 2" key="1">
    <citation type="journal article" date="2018" name="Nat. Ecol. Evol.">
        <title>Shark genomes provide insights into elasmobranch evolution and the origin of vertebrates.</title>
        <authorList>
            <person name="Hara Y"/>
            <person name="Yamaguchi K"/>
            <person name="Onimaru K"/>
            <person name="Kadota M"/>
            <person name="Koyanagi M"/>
            <person name="Keeley SD"/>
            <person name="Tatsumi K"/>
            <person name="Tanaka K"/>
            <person name="Motone F"/>
            <person name="Kageyama Y"/>
            <person name="Nozu R"/>
            <person name="Adachi N"/>
            <person name="Nishimura O"/>
            <person name="Nakagawa R"/>
            <person name="Tanegashima C"/>
            <person name="Kiyatake I"/>
            <person name="Matsumoto R"/>
            <person name="Murakumo K"/>
            <person name="Nishida K"/>
            <person name="Terakita A"/>
            <person name="Kuratani S"/>
            <person name="Sato K"/>
            <person name="Hyodo S Kuraku.S."/>
        </authorList>
    </citation>
    <scope>NUCLEOTIDE SEQUENCE [LARGE SCALE GENOMIC DNA]</scope>
</reference>
<dbReference type="EMBL" id="BEZZ01002191">
    <property type="protein sequence ID" value="GCC21372.1"/>
    <property type="molecule type" value="Genomic_DNA"/>
</dbReference>